<dbReference type="InterPro" id="IPR037272">
    <property type="entry name" value="SNS_sf"/>
</dbReference>
<protein>
    <submittedName>
        <fullName evidence="7">Sodium:neurotransmitter symporter</fullName>
    </submittedName>
</protein>
<feature type="transmembrane region" description="Helical" evidence="6">
    <location>
        <begin position="194"/>
        <end position="210"/>
    </location>
</feature>
<feature type="transmembrane region" description="Helical" evidence="6">
    <location>
        <begin position="265"/>
        <end position="289"/>
    </location>
</feature>
<dbReference type="CDD" id="cd10336">
    <property type="entry name" value="SLC6sbd_Tyt1-Like"/>
    <property type="match status" value="1"/>
</dbReference>
<dbReference type="InterPro" id="IPR047218">
    <property type="entry name" value="YocR/YhdH-like"/>
</dbReference>
<evidence type="ECO:0000256" key="1">
    <source>
        <dbReference type="ARBA" id="ARBA00004141"/>
    </source>
</evidence>
<dbReference type="AlphaFoldDB" id="E3GLX5"/>
<feature type="transmembrane region" description="Helical" evidence="6">
    <location>
        <begin position="222"/>
        <end position="245"/>
    </location>
</feature>
<evidence type="ECO:0000313" key="7">
    <source>
        <dbReference type="EMBL" id="ADO36496.1"/>
    </source>
</evidence>
<keyword evidence="5 6" id="KW-0472">Membrane</keyword>
<sequence length="486" mass="52585">MRRSFFVRLWLSDAKTPLAERKDYGKIKKLEVKGGIMEKNENQKPESRHTHQNGGFTNSLGFVLACVGSAVGLGNIWMFPYRVGQYGGGAFLVPYILFIVIFGLVGLSAEFAIGRRAKTGTLGAYEYCFNKIGKGKLGYILGWIPLLGSLGIAIGYAIIVGWIIRALAGSVTGAILNTDAAVYFSQATGNFGSVPWHVLVIVIAAGILMFGATKGIEKINKILMPSFFILFAILAIRVAFLPGAAEGYKFLFMPEWSDLLKVDTWVMAMGQAFFSLSITGSGMIVYGTYLNKSEDIPKASMRTAMFDTLAAMLAALAIMPAVFAFGIEPNAGPPLIFITLPNIFKQMPFGQLFAAVFFLSVAFAGITSLINMFEAVSESLQTRFRLPRKAAVALCAGVALLVGLFLEAEPNVGSWMDFITIIVVPFGAVLGAVSIYYILGYKDIKQELELGREKPLGAYFGPLAKYVYVPLAVVVFILGLVYGGIG</sequence>
<reference key="1">
    <citation type="submission" date="2010-09" db="EMBL/GenBank/DDBJ databases">
        <authorList>
            <person name="Roh H."/>
            <person name="Ko H.-J."/>
            <person name="Kim D."/>
            <person name="Choi D.G."/>
            <person name="Park S."/>
            <person name="Kim S."/>
            <person name="Kim K.H."/>
            <person name="Chang I.S."/>
            <person name="Choi I.-G."/>
        </authorList>
    </citation>
    <scope>NUCLEOTIDE SEQUENCE</scope>
    <source>
        <strain>KIST612</strain>
    </source>
</reference>
<evidence type="ECO:0000256" key="3">
    <source>
        <dbReference type="ARBA" id="ARBA00022692"/>
    </source>
</evidence>
<keyword evidence="4 6" id="KW-1133">Transmembrane helix</keyword>
<dbReference type="PANTHER" id="PTHR42948:SF1">
    <property type="entry name" value="TRANSPORTER"/>
    <property type="match status" value="1"/>
</dbReference>
<organism evidence="7 8">
    <name type="scientific">Eubacterium callanderi</name>
    <dbReference type="NCBI Taxonomy" id="53442"/>
    <lineage>
        <taxon>Bacteria</taxon>
        <taxon>Bacillati</taxon>
        <taxon>Bacillota</taxon>
        <taxon>Clostridia</taxon>
        <taxon>Eubacteriales</taxon>
        <taxon>Eubacteriaceae</taxon>
        <taxon>Eubacterium</taxon>
    </lineage>
</organism>
<evidence type="ECO:0000256" key="5">
    <source>
        <dbReference type="ARBA" id="ARBA00023136"/>
    </source>
</evidence>
<reference evidence="7 8" key="2">
    <citation type="journal article" date="2011" name="J. Bacteriol.">
        <title>Complete genome sequence of a carbon monoxide-utilizing acetogen, Eubacterium limosum KIST612.</title>
        <authorList>
            <person name="Roh H."/>
            <person name="Ko H.J."/>
            <person name="Kim D."/>
            <person name="Choi D.G."/>
            <person name="Park S."/>
            <person name="Kim S."/>
            <person name="Chang I.S."/>
            <person name="Choi I.G."/>
        </authorList>
    </citation>
    <scope>NUCLEOTIDE SEQUENCE [LARGE SCALE GENOMIC DNA]</scope>
    <source>
        <strain evidence="7 8">KIST612</strain>
    </source>
</reference>
<keyword evidence="8" id="KW-1185">Reference proteome</keyword>
<feature type="transmembrane region" description="Helical" evidence="6">
    <location>
        <begin position="390"/>
        <end position="406"/>
    </location>
</feature>
<dbReference type="NCBIfam" id="NF037979">
    <property type="entry name" value="Na_transp"/>
    <property type="match status" value="1"/>
</dbReference>
<evidence type="ECO:0000256" key="6">
    <source>
        <dbReference type="SAM" id="Phobius"/>
    </source>
</evidence>
<accession>E3GLX5</accession>
<feature type="transmembrane region" description="Helical" evidence="6">
    <location>
        <begin position="91"/>
        <end position="113"/>
    </location>
</feature>
<feature type="transmembrane region" description="Helical" evidence="6">
    <location>
        <begin position="140"/>
        <end position="164"/>
    </location>
</feature>
<dbReference type="SUPFAM" id="SSF161070">
    <property type="entry name" value="SNF-like"/>
    <property type="match status" value="1"/>
</dbReference>
<name>E3GLX5_9FIRM</name>
<proteinExistence type="predicted"/>
<feature type="transmembrane region" description="Helical" evidence="6">
    <location>
        <begin position="466"/>
        <end position="485"/>
    </location>
</feature>
<dbReference type="GO" id="GO:0016020">
    <property type="term" value="C:membrane"/>
    <property type="evidence" value="ECO:0007669"/>
    <property type="project" value="UniProtKB-SubCell"/>
</dbReference>
<evidence type="ECO:0000313" key="8">
    <source>
        <dbReference type="Proteomes" id="UP000006873"/>
    </source>
</evidence>
<dbReference type="PROSITE" id="PS50267">
    <property type="entry name" value="NA_NEUROTRAN_SYMP_3"/>
    <property type="match status" value="1"/>
</dbReference>
<dbReference type="PRINTS" id="PR00176">
    <property type="entry name" value="NANEUSMPORT"/>
</dbReference>
<feature type="transmembrane region" description="Helical" evidence="6">
    <location>
        <begin position="60"/>
        <end position="79"/>
    </location>
</feature>
<keyword evidence="2" id="KW-0813">Transport</keyword>
<keyword evidence="3 6" id="KW-0812">Transmembrane</keyword>
<dbReference type="InterPro" id="IPR000175">
    <property type="entry name" value="Na/ntran_symport"/>
</dbReference>
<evidence type="ECO:0000256" key="4">
    <source>
        <dbReference type="ARBA" id="ARBA00022989"/>
    </source>
</evidence>
<comment type="subcellular location">
    <subcellularLocation>
        <location evidence="1">Membrane</location>
        <topology evidence="1">Multi-pass membrane protein</topology>
    </subcellularLocation>
</comment>
<feature type="transmembrane region" description="Helical" evidence="6">
    <location>
        <begin position="309"/>
        <end position="327"/>
    </location>
</feature>
<gene>
    <name evidence="7" type="ordered locus">ELI_1510</name>
</gene>
<dbReference type="eggNOG" id="COG0733">
    <property type="taxonomic scope" value="Bacteria"/>
</dbReference>
<evidence type="ECO:0000256" key="2">
    <source>
        <dbReference type="ARBA" id="ARBA00022448"/>
    </source>
</evidence>
<dbReference type="EMBL" id="CP002273">
    <property type="protein sequence ID" value="ADO36496.1"/>
    <property type="molecule type" value="Genomic_DNA"/>
</dbReference>
<feature type="transmembrane region" description="Helical" evidence="6">
    <location>
        <begin position="418"/>
        <end position="439"/>
    </location>
</feature>
<dbReference type="Proteomes" id="UP000006873">
    <property type="component" value="Chromosome"/>
</dbReference>
<dbReference type="PANTHER" id="PTHR42948">
    <property type="entry name" value="TRANSPORTER"/>
    <property type="match status" value="1"/>
</dbReference>
<dbReference type="KEGG" id="elm:ELI_1510"/>
<dbReference type="HOGENOM" id="CLU_006855_3_0_9"/>
<feature type="transmembrane region" description="Helical" evidence="6">
    <location>
        <begin position="347"/>
        <end position="370"/>
    </location>
</feature>
<dbReference type="Pfam" id="PF00209">
    <property type="entry name" value="SNF"/>
    <property type="match status" value="2"/>
</dbReference>